<evidence type="ECO:0000313" key="8">
    <source>
        <dbReference type="EMBL" id="AZK43794.1"/>
    </source>
</evidence>
<dbReference type="CDD" id="cd16380">
    <property type="entry name" value="YitT_C"/>
    <property type="match status" value="1"/>
</dbReference>
<evidence type="ECO:0000313" key="9">
    <source>
        <dbReference type="Proteomes" id="UP000278804"/>
    </source>
</evidence>
<dbReference type="InterPro" id="IPR019264">
    <property type="entry name" value="DUF2179"/>
</dbReference>
<feature type="transmembrane region" description="Helical" evidence="6">
    <location>
        <begin position="169"/>
        <end position="187"/>
    </location>
</feature>
<feature type="transmembrane region" description="Helical" evidence="6">
    <location>
        <begin position="107"/>
        <end position="125"/>
    </location>
</feature>
<evidence type="ECO:0000256" key="5">
    <source>
        <dbReference type="ARBA" id="ARBA00023136"/>
    </source>
</evidence>
<dbReference type="KEGG" id="eri:EEI45_02415"/>
<accession>A0A3S5HK57</accession>
<name>A0A3S5HK57_9FIRM</name>
<dbReference type="Pfam" id="PF02588">
    <property type="entry name" value="YitT_membrane"/>
    <property type="match status" value="1"/>
</dbReference>
<keyword evidence="2" id="KW-1003">Cell membrane</keyword>
<sequence length="284" mass="30579">MDRIKEHLSDLLFLLLGNFVLAVAVTFFILPNNILSGGVSGVSVALYPFIGIEKALMINIIYASSFLLGLVFLGKRFAIKTLASTILSPLLINLLSTVGYAPVVEPILASIFGGALMGIGLGLTFRTGASTGGMDIPPLILSKYTGIKVSVWIALIDTVTVLLGLKSYGLNNVLIGFLAIFTSAVAIDKIQMISGEQAKQVFIITDEVNEVLNRIHTMIDRGSTRIPATGGYTNESREIILTVLMKDQYVELERLVKEVDPNAFLIVSDATEVHGKGFMKASIT</sequence>
<keyword evidence="9" id="KW-1185">Reference proteome</keyword>
<feature type="transmembrane region" description="Helical" evidence="6">
    <location>
        <begin position="55"/>
        <end position="74"/>
    </location>
</feature>
<feature type="transmembrane region" description="Helical" evidence="6">
    <location>
        <begin position="146"/>
        <end position="163"/>
    </location>
</feature>
<proteinExistence type="predicted"/>
<dbReference type="PANTHER" id="PTHR33545:SF9">
    <property type="entry name" value="UPF0750 MEMBRANE PROTEIN YITE"/>
    <property type="match status" value="1"/>
</dbReference>
<feature type="domain" description="DUF2179" evidence="7">
    <location>
        <begin position="221"/>
        <end position="275"/>
    </location>
</feature>
<dbReference type="Pfam" id="PF10035">
    <property type="entry name" value="DUF2179"/>
    <property type="match status" value="1"/>
</dbReference>
<evidence type="ECO:0000256" key="3">
    <source>
        <dbReference type="ARBA" id="ARBA00022692"/>
    </source>
</evidence>
<feature type="transmembrane region" description="Helical" evidence="6">
    <location>
        <begin position="81"/>
        <end position="101"/>
    </location>
</feature>
<gene>
    <name evidence="8" type="ORF">EEI45_02415</name>
</gene>
<organism evidence="8 9">
    <name type="scientific">Erysipelothrix piscisicarius</name>
    <dbReference type="NCBI Taxonomy" id="2485784"/>
    <lineage>
        <taxon>Bacteria</taxon>
        <taxon>Bacillati</taxon>
        <taxon>Bacillota</taxon>
        <taxon>Erysipelotrichia</taxon>
        <taxon>Erysipelotrichales</taxon>
        <taxon>Erysipelotrichaceae</taxon>
        <taxon>Erysipelothrix</taxon>
    </lineage>
</organism>
<evidence type="ECO:0000256" key="6">
    <source>
        <dbReference type="SAM" id="Phobius"/>
    </source>
</evidence>
<evidence type="ECO:0000259" key="7">
    <source>
        <dbReference type="Pfam" id="PF10035"/>
    </source>
</evidence>
<evidence type="ECO:0000256" key="4">
    <source>
        <dbReference type="ARBA" id="ARBA00022989"/>
    </source>
</evidence>
<evidence type="ECO:0000256" key="2">
    <source>
        <dbReference type="ARBA" id="ARBA00022475"/>
    </source>
</evidence>
<dbReference type="InterPro" id="IPR015867">
    <property type="entry name" value="N-reg_PII/ATP_PRibTrfase_C"/>
</dbReference>
<keyword evidence="4 6" id="KW-1133">Transmembrane helix</keyword>
<dbReference type="InterPro" id="IPR003740">
    <property type="entry name" value="YitT"/>
</dbReference>
<dbReference type="GO" id="GO:0005886">
    <property type="term" value="C:plasma membrane"/>
    <property type="evidence" value="ECO:0007669"/>
    <property type="project" value="UniProtKB-SubCell"/>
</dbReference>
<dbReference type="RefSeq" id="WP_125164007.1">
    <property type="nucleotide sequence ID" value="NZ_CP034234.1"/>
</dbReference>
<dbReference type="EMBL" id="CP034234">
    <property type="protein sequence ID" value="AZK43794.1"/>
    <property type="molecule type" value="Genomic_DNA"/>
</dbReference>
<keyword evidence="3 6" id="KW-0812">Transmembrane</keyword>
<dbReference type="InterPro" id="IPR051461">
    <property type="entry name" value="UPF0750_membrane"/>
</dbReference>
<dbReference type="AlphaFoldDB" id="A0A3S5HK57"/>
<dbReference type="Gene3D" id="3.30.70.120">
    <property type="match status" value="1"/>
</dbReference>
<evidence type="ECO:0000256" key="1">
    <source>
        <dbReference type="ARBA" id="ARBA00004651"/>
    </source>
</evidence>
<dbReference type="Proteomes" id="UP000278804">
    <property type="component" value="Chromosome"/>
</dbReference>
<comment type="subcellular location">
    <subcellularLocation>
        <location evidence="1">Cell membrane</location>
        <topology evidence="1">Multi-pass membrane protein</topology>
    </subcellularLocation>
</comment>
<dbReference type="PANTHER" id="PTHR33545">
    <property type="entry name" value="UPF0750 MEMBRANE PROTEIN YITT-RELATED"/>
    <property type="match status" value="1"/>
</dbReference>
<reference evidence="8 9" key="1">
    <citation type="journal article" date="2020" name="Int. J. Syst. Evol. Microbiol.">
        <title>Description of Erysipelothrix piscisicarius sp. nov., an emergent fish pathogen, and assessment of virulence using a tiger barb (Puntigrus tetrazona) infection model.</title>
        <authorList>
            <person name="Pomaranski E.K."/>
            <person name="Griffin M.J."/>
            <person name="Camus A.C."/>
            <person name="Armwood A.R."/>
            <person name="Shelley J."/>
            <person name="Waldbieser G.C."/>
            <person name="LaFrentz B.R."/>
            <person name="Garcia J.C."/>
            <person name="Yanong R."/>
            <person name="Soto E."/>
        </authorList>
    </citation>
    <scope>NUCLEOTIDE SEQUENCE [LARGE SCALE GENOMIC DNA]</scope>
    <source>
        <strain evidence="8 9">15TAL0474</strain>
    </source>
</reference>
<protein>
    <submittedName>
        <fullName evidence="8">YitT family protein</fullName>
    </submittedName>
</protein>
<feature type="transmembrane region" description="Helical" evidence="6">
    <location>
        <begin position="12"/>
        <end position="35"/>
    </location>
</feature>
<keyword evidence="5 6" id="KW-0472">Membrane</keyword>
<dbReference type="PIRSF" id="PIRSF006483">
    <property type="entry name" value="Membrane_protein_YitT"/>
    <property type="match status" value="1"/>
</dbReference>